<name>A0ACB9TKB6_HOLOL</name>
<evidence type="ECO:0000313" key="2">
    <source>
        <dbReference type="Proteomes" id="UP001056778"/>
    </source>
</evidence>
<protein>
    <submittedName>
        <fullName evidence="1">Uncharacterized protein</fullName>
    </submittedName>
</protein>
<dbReference type="Proteomes" id="UP001056778">
    <property type="component" value="Chromosome 2"/>
</dbReference>
<reference evidence="1" key="1">
    <citation type="submission" date="2022-04" db="EMBL/GenBank/DDBJ databases">
        <title>Chromosome-scale genome assembly of Holotrichia oblita Faldermann.</title>
        <authorList>
            <person name="Rongchong L."/>
        </authorList>
    </citation>
    <scope>NUCLEOTIDE SEQUENCE</scope>
    <source>
        <strain evidence="1">81SQS9</strain>
    </source>
</reference>
<accession>A0ACB9TKB6</accession>
<keyword evidence="2" id="KW-1185">Reference proteome</keyword>
<comment type="caution">
    <text evidence="1">The sequence shown here is derived from an EMBL/GenBank/DDBJ whole genome shotgun (WGS) entry which is preliminary data.</text>
</comment>
<dbReference type="EMBL" id="CM043016">
    <property type="protein sequence ID" value="KAI4467250.1"/>
    <property type="molecule type" value="Genomic_DNA"/>
</dbReference>
<proteinExistence type="predicted"/>
<evidence type="ECO:0000313" key="1">
    <source>
        <dbReference type="EMBL" id="KAI4467250.1"/>
    </source>
</evidence>
<organism evidence="1 2">
    <name type="scientific">Holotrichia oblita</name>
    <name type="common">Chafer beetle</name>
    <dbReference type="NCBI Taxonomy" id="644536"/>
    <lineage>
        <taxon>Eukaryota</taxon>
        <taxon>Metazoa</taxon>
        <taxon>Ecdysozoa</taxon>
        <taxon>Arthropoda</taxon>
        <taxon>Hexapoda</taxon>
        <taxon>Insecta</taxon>
        <taxon>Pterygota</taxon>
        <taxon>Neoptera</taxon>
        <taxon>Endopterygota</taxon>
        <taxon>Coleoptera</taxon>
        <taxon>Polyphaga</taxon>
        <taxon>Scarabaeiformia</taxon>
        <taxon>Scarabaeidae</taxon>
        <taxon>Melolonthinae</taxon>
        <taxon>Holotrichia</taxon>
    </lineage>
</organism>
<gene>
    <name evidence="1" type="ORF">MML48_2g00004580</name>
</gene>
<sequence length="418" mass="47497">MQCNEPASVDRLNWLLYIQHVRGEVASCKQLIKDEIAKSNGKNEYAFIKKFLLKRYRLAFEAYTEAEKSSDKADWEIFHNVGRNAFIFTHKVGECLILLGNIPKAREYANKAVQCGKQETSYALLIKILLMENDIRSAIAVCNAALEVCPDSVNMLSKSGLLYIKTGQTQLAFERLSSGLALNPVCAEALLGIGCITQVRYIHMYTKNSFWLDDLPLHILFPVVEAIAFNLTSFLFQSHEEYDVALTKYKLAVQHRPDSVALWNNIGMCFYSKQKYIAVSVILLFSRIRFPNSSAFSQGKRLLMRNERIERMLGKKDFLLKTLRLYLETCNLIFIVISGTLLLLEDTENALKAMKHAFTLAQDQPIVVLDTAVLCYKNGLTDEALEHVMKFEQLIGSKENNETKPQEVSIILLLLCIV</sequence>